<dbReference type="InterPro" id="IPR011992">
    <property type="entry name" value="EF-hand-dom_pair"/>
</dbReference>
<dbReference type="Proteomes" id="UP000556761">
    <property type="component" value="Unassembled WGS sequence"/>
</dbReference>
<evidence type="ECO:0000256" key="1">
    <source>
        <dbReference type="SAM" id="MobiDB-lite"/>
    </source>
</evidence>
<organism evidence="3 4">
    <name type="scientific">Thalassarche chlororhynchos</name>
    <name type="common">Atlantic yellow-nosed albatross</name>
    <name type="synonym">Diomedea chlororhynchos</name>
    <dbReference type="NCBI Taxonomy" id="54017"/>
    <lineage>
        <taxon>Eukaryota</taxon>
        <taxon>Metazoa</taxon>
        <taxon>Chordata</taxon>
        <taxon>Craniata</taxon>
        <taxon>Vertebrata</taxon>
        <taxon>Euteleostomi</taxon>
        <taxon>Archelosauria</taxon>
        <taxon>Archosauria</taxon>
        <taxon>Dinosauria</taxon>
        <taxon>Saurischia</taxon>
        <taxon>Theropoda</taxon>
        <taxon>Coelurosauria</taxon>
        <taxon>Aves</taxon>
        <taxon>Neognathae</taxon>
        <taxon>Neoaves</taxon>
        <taxon>Aequornithes</taxon>
        <taxon>Procellariiformes</taxon>
        <taxon>Diomedeidae</taxon>
        <taxon>Thalassarche</taxon>
    </lineage>
</organism>
<evidence type="ECO:0000313" key="4">
    <source>
        <dbReference type="Proteomes" id="UP000556761"/>
    </source>
</evidence>
<dbReference type="SMART" id="SM01394">
    <property type="entry name" value="S_100"/>
    <property type="match status" value="1"/>
</dbReference>
<feature type="compositionally biased region" description="Polar residues" evidence="1">
    <location>
        <begin position="387"/>
        <end position="401"/>
    </location>
</feature>
<evidence type="ECO:0000259" key="2">
    <source>
        <dbReference type="SMART" id="SM01394"/>
    </source>
</evidence>
<dbReference type="PANTHER" id="PTHR14054:SF14">
    <property type="entry name" value="REPETIN"/>
    <property type="match status" value="1"/>
</dbReference>
<dbReference type="CDD" id="cd00213">
    <property type="entry name" value="S-100"/>
    <property type="match status" value="1"/>
</dbReference>
<dbReference type="OrthoDB" id="9909924at2759"/>
<dbReference type="Gene3D" id="1.10.238.10">
    <property type="entry name" value="EF-hand"/>
    <property type="match status" value="1"/>
</dbReference>
<feature type="compositionally biased region" description="Polar residues" evidence="1">
    <location>
        <begin position="120"/>
        <end position="129"/>
    </location>
</feature>
<sequence>MAQLQENINGIISAFYMCARSDGKCSPLSREELRQLMEQEFADAMENPQDPKTIKKVLCFLDDDSNSRVDFSELLSLVFCVAKACYKPLQQHQALEDGQEPTAQEKAGEEPPQGPHTAGRVSSNQQVPEQDNRQTQEGETPGEDPDNHQTQEGETPEEDQDTRQTQEGETPEEDQDTRQTQEGETPEEDQDTHQTQEGETPEEDRDTRQTQEGETPEQDQDTHQGDGTEAPEGDPERGEILDTATPEQDRNTHKAEETETPKQDPKTHQAKETEAPRQRSNHHQSPETESAEQELNCPSETRGRDPNNKTQVCEAPQQDPNPSKTQKLLPPQQGASPRWDPKPRGMPHDPVFHQLPESKVLEQEHSGAEAPSCPAQQQQDAHHQRQPTIEQQLLQSLYQWP</sequence>
<feature type="region of interest" description="Disordered" evidence="1">
    <location>
        <begin position="95"/>
        <end position="401"/>
    </location>
</feature>
<feature type="domain" description="S100/CaBP-9k-type calcium binding subdomain" evidence="2">
    <location>
        <begin position="4"/>
        <end position="46"/>
    </location>
</feature>
<dbReference type="InterPro" id="IPR013787">
    <property type="entry name" value="S100_Ca-bd_sub"/>
</dbReference>
<dbReference type="AlphaFoldDB" id="A0A7L3JL25"/>
<feature type="compositionally biased region" description="Basic and acidic residues" evidence="1">
    <location>
        <begin position="339"/>
        <end position="351"/>
    </location>
</feature>
<dbReference type="Pfam" id="PF01023">
    <property type="entry name" value="S_100"/>
    <property type="match status" value="1"/>
</dbReference>
<feature type="compositionally biased region" description="Basic and acidic residues" evidence="1">
    <location>
        <begin position="247"/>
        <end position="277"/>
    </location>
</feature>
<name>A0A7L3JL25_THACH</name>
<comment type="caution">
    <text evidence="3">The sequence shown here is derived from an EMBL/GenBank/DDBJ whole genome shotgun (WGS) entry which is preliminary data.</text>
</comment>
<gene>
    <name evidence="3" type="primary">Crnn</name>
    <name evidence="3" type="ORF">THACHL_R00040</name>
</gene>
<accession>A0A7L3JL25</accession>
<dbReference type="EMBL" id="VZTW01048417">
    <property type="protein sequence ID" value="NXU30503.1"/>
    <property type="molecule type" value="Genomic_DNA"/>
</dbReference>
<dbReference type="GO" id="GO:0001533">
    <property type="term" value="C:cornified envelope"/>
    <property type="evidence" value="ECO:0007669"/>
    <property type="project" value="TreeGrafter"/>
</dbReference>
<dbReference type="PANTHER" id="PTHR14054">
    <property type="entry name" value="REPETIN"/>
    <property type="match status" value="1"/>
</dbReference>
<feature type="non-terminal residue" evidence="3">
    <location>
        <position position="1"/>
    </location>
</feature>
<feature type="non-terminal residue" evidence="3">
    <location>
        <position position="401"/>
    </location>
</feature>
<dbReference type="GO" id="GO:0046914">
    <property type="term" value="F:transition metal ion binding"/>
    <property type="evidence" value="ECO:0007669"/>
    <property type="project" value="InterPro"/>
</dbReference>
<dbReference type="InterPro" id="IPR034325">
    <property type="entry name" value="S-100_dom"/>
</dbReference>
<evidence type="ECO:0000313" key="3">
    <source>
        <dbReference type="EMBL" id="NXU30503.1"/>
    </source>
</evidence>
<proteinExistence type="predicted"/>
<dbReference type="SUPFAM" id="SSF47473">
    <property type="entry name" value="EF-hand"/>
    <property type="match status" value="1"/>
</dbReference>
<reference evidence="3 4" key="1">
    <citation type="submission" date="2019-09" db="EMBL/GenBank/DDBJ databases">
        <title>Bird 10,000 Genomes (B10K) Project - Family phase.</title>
        <authorList>
            <person name="Zhang G."/>
        </authorList>
    </citation>
    <scope>NUCLEOTIDE SEQUENCE [LARGE SCALE GENOMIC DNA]</scope>
    <source>
        <strain evidence="3">B10K-DU-029-24</strain>
        <tissue evidence="3">Muscle</tissue>
    </source>
</reference>
<protein>
    <submittedName>
        <fullName evidence="3">CRNN protein</fullName>
    </submittedName>
</protein>
<keyword evidence="4" id="KW-1185">Reference proteome</keyword>